<dbReference type="InterPro" id="IPR001261">
    <property type="entry name" value="ArgE/DapE_CS"/>
</dbReference>
<dbReference type="GO" id="GO:0046872">
    <property type="term" value="F:metal ion binding"/>
    <property type="evidence" value="ECO:0007669"/>
    <property type="project" value="UniProtKB-KW"/>
</dbReference>
<dbReference type="Gene3D" id="3.40.630.10">
    <property type="entry name" value="Zn peptidases"/>
    <property type="match status" value="1"/>
</dbReference>
<evidence type="ECO:0000256" key="6">
    <source>
        <dbReference type="ARBA" id="ARBA00022801"/>
    </source>
</evidence>
<dbReference type="EC" id="3.5.1.14" evidence="3"/>
<dbReference type="PANTHER" id="PTHR45892:SF1">
    <property type="entry name" value="AMINOACYLASE-1"/>
    <property type="match status" value="1"/>
</dbReference>
<dbReference type="SUPFAM" id="SSF55031">
    <property type="entry name" value="Bacterial exopeptidase dimerisation domain"/>
    <property type="match status" value="1"/>
</dbReference>
<evidence type="ECO:0000256" key="5">
    <source>
        <dbReference type="ARBA" id="ARBA00022723"/>
    </source>
</evidence>
<protein>
    <recommendedName>
        <fullName evidence="3">N-acyl-aliphatic-L-amino acid amidohydrolase</fullName>
        <ecNumber evidence="3">3.5.1.14</ecNumber>
    </recommendedName>
    <alternativeName>
        <fullName evidence="8">N-acyl-L-amino-acid amidohydrolase</fullName>
    </alternativeName>
</protein>
<dbReference type="AlphaFoldDB" id="A0AAV0X3K6"/>
<feature type="binding site" evidence="10">
    <location>
        <position position="78"/>
    </location>
    <ligand>
        <name>Zn(2+)</name>
        <dbReference type="ChEBI" id="CHEBI:29105"/>
        <label>1</label>
    </ligand>
</feature>
<comment type="caution">
    <text evidence="12">The sequence shown here is derived from an EMBL/GenBank/DDBJ whole genome shotgun (WGS) entry which is preliminary data.</text>
</comment>
<keyword evidence="6" id="KW-0378">Hydrolase</keyword>
<dbReference type="FunFam" id="1.10.150.900:FF:000001">
    <property type="entry name" value="Aminoacylase-1, putative"/>
    <property type="match status" value="1"/>
</dbReference>
<evidence type="ECO:0000313" key="12">
    <source>
        <dbReference type="EMBL" id="CAI6362954.1"/>
    </source>
</evidence>
<dbReference type="InterPro" id="IPR036264">
    <property type="entry name" value="Bact_exopeptidase_dim_dom"/>
</dbReference>
<feature type="active site" evidence="9">
    <location>
        <position position="80"/>
    </location>
</feature>
<reference evidence="12 13" key="1">
    <citation type="submission" date="2023-01" db="EMBL/GenBank/DDBJ databases">
        <authorList>
            <person name="Whitehead M."/>
        </authorList>
    </citation>
    <scope>NUCLEOTIDE SEQUENCE [LARGE SCALE GENOMIC DNA]</scope>
</reference>
<organism evidence="12 13">
    <name type="scientific">Macrosiphum euphorbiae</name>
    <name type="common">potato aphid</name>
    <dbReference type="NCBI Taxonomy" id="13131"/>
    <lineage>
        <taxon>Eukaryota</taxon>
        <taxon>Metazoa</taxon>
        <taxon>Ecdysozoa</taxon>
        <taxon>Arthropoda</taxon>
        <taxon>Hexapoda</taxon>
        <taxon>Insecta</taxon>
        <taxon>Pterygota</taxon>
        <taxon>Neoptera</taxon>
        <taxon>Paraneoptera</taxon>
        <taxon>Hemiptera</taxon>
        <taxon>Sternorrhyncha</taxon>
        <taxon>Aphidomorpha</taxon>
        <taxon>Aphidoidea</taxon>
        <taxon>Aphididae</taxon>
        <taxon>Macrosiphini</taxon>
        <taxon>Macrosiphum</taxon>
    </lineage>
</organism>
<dbReference type="Gene3D" id="3.30.70.360">
    <property type="match status" value="1"/>
</dbReference>
<dbReference type="Pfam" id="PF07687">
    <property type="entry name" value="M20_dimer"/>
    <property type="match status" value="1"/>
</dbReference>
<evidence type="ECO:0000313" key="13">
    <source>
        <dbReference type="Proteomes" id="UP001160148"/>
    </source>
</evidence>
<keyword evidence="7 10" id="KW-0862">Zinc</keyword>
<dbReference type="NCBIfam" id="TIGR01880">
    <property type="entry name" value="Ac-peptdase-euk"/>
    <property type="match status" value="1"/>
</dbReference>
<dbReference type="GO" id="GO:0004046">
    <property type="term" value="F:aminoacylase activity"/>
    <property type="evidence" value="ECO:0007669"/>
    <property type="project" value="UniProtKB-EC"/>
</dbReference>
<dbReference type="InterPro" id="IPR002933">
    <property type="entry name" value="Peptidase_M20"/>
</dbReference>
<dbReference type="PIRSF" id="PIRSF036696">
    <property type="entry name" value="ACY-1"/>
    <property type="match status" value="1"/>
</dbReference>
<dbReference type="FunFam" id="3.30.70.360:FF:000005">
    <property type="entry name" value="Putative Aminoacylase-1"/>
    <property type="match status" value="1"/>
</dbReference>
<feature type="binding site" evidence="10">
    <location>
        <position position="378"/>
    </location>
    <ligand>
        <name>Zn(2+)</name>
        <dbReference type="ChEBI" id="CHEBI:29105"/>
        <label>2</label>
    </ligand>
</feature>
<dbReference type="Pfam" id="PF01546">
    <property type="entry name" value="Peptidase_M20"/>
    <property type="match status" value="1"/>
</dbReference>
<dbReference type="InterPro" id="IPR052083">
    <property type="entry name" value="Aminoacylase-1_M20A"/>
</dbReference>
<evidence type="ECO:0000256" key="3">
    <source>
        <dbReference type="ARBA" id="ARBA00011913"/>
    </source>
</evidence>
<evidence type="ECO:0000256" key="4">
    <source>
        <dbReference type="ARBA" id="ARBA00022490"/>
    </source>
</evidence>
<name>A0AAV0X3K6_9HEMI</name>
<keyword evidence="5 10" id="KW-0479">Metal-binding</keyword>
<feature type="active site" description="Proton acceptor" evidence="9">
    <location>
        <position position="154"/>
    </location>
</feature>
<feature type="binding site" evidence="10">
    <location>
        <position position="111"/>
    </location>
    <ligand>
        <name>Zn(2+)</name>
        <dbReference type="ChEBI" id="CHEBI:29105"/>
        <label>1</label>
    </ligand>
</feature>
<dbReference type="FunFam" id="3.40.630.10:FF:000019">
    <property type="entry name" value="Aminoacylase 1"/>
    <property type="match status" value="1"/>
</dbReference>
<feature type="binding site" evidence="10">
    <location>
        <position position="182"/>
    </location>
    <ligand>
        <name>Zn(2+)</name>
        <dbReference type="ChEBI" id="CHEBI:29105"/>
        <label>1</label>
    </ligand>
</feature>
<evidence type="ECO:0000256" key="9">
    <source>
        <dbReference type="PIRSR" id="PIRSR036696-1"/>
    </source>
</evidence>
<evidence type="ECO:0000256" key="8">
    <source>
        <dbReference type="ARBA" id="ARBA00029656"/>
    </source>
</evidence>
<dbReference type="SUPFAM" id="SSF53187">
    <property type="entry name" value="Zn-dependent exopeptidases"/>
    <property type="match status" value="1"/>
</dbReference>
<gene>
    <name evidence="12" type="ORF">MEUPH1_LOCUS17968</name>
</gene>
<evidence type="ECO:0000256" key="7">
    <source>
        <dbReference type="ARBA" id="ARBA00022833"/>
    </source>
</evidence>
<dbReference type="InterPro" id="IPR010159">
    <property type="entry name" value="N-acyl_aa_amidohydrolase"/>
</dbReference>
<feature type="domain" description="Peptidase M20 dimerisation" evidence="11">
    <location>
        <begin position="195"/>
        <end position="302"/>
    </location>
</feature>
<dbReference type="EMBL" id="CARXXK010000003">
    <property type="protein sequence ID" value="CAI6362954.1"/>
    <property type="molecule type" value="Genomic_DNA"/>
</dbReference>
<comment type="cofactor">
    <cofactor evidence="10">
        <name>Zn(2+)</name>
        <dbReference type="ChEBI" id="CHEBI:29105"/>
    </cofactor>
    <text evidence="10">Binds 2 Zn(2+) ions per subunit.</text>
</comment>
<proteinExistence type="inferred from homology"/>
<accession>A0AAV0X3K6</accession>
<keyword evidence="4" id="KW-0963">Cytoplasm</keyword>
<dbReference type="PANTHER" id="PTHR45892">
    <property type="entry name" value="AMINOACYLASE-1"/>
    <property type="match status" value="1"/>
</dbReference>
<feature type="binding site" evidence="10">
    <location>
        <position position="111"/>
    </location>
    <ligand>
        <name>Zn(2+)</name>
        <dbReference type="ChEBI" id="CHEBI:29105"/>
        <label>2</label>
    </ligand>
</feature>
<evidence type="ECO:0000256" key="1">
    <source>
        <dbReference type="ARBA" id="ARBA00004496"/>
    </source>
</evidence>
<dbReference type="PROSITE" id="PS00758">
    <property type="entry name" value="ARGE_DAPE_CPG2_1"/>
    <property type="match status" value="1"/>
</dbReference>
<comment type="subcellular location">
    <subcellularLocation>
        <location evidence="1">Cytoplasm</location>
    </subcellularLocation>
</comment>
<dbReference type="Gene3D" id="1.10.150.900">
    <property type="match status" value="1"/>
</dbReference>
<evidence type="ECO:0000256" key="10">
    <source>
        <dbReference type="PIRSR" id="PIRSR036696-2"/>
    </source>
</evidence>
<feature type="binding site" evidence="10">
    <location>
        <position position="155"/>
    </location>
    <ligand>
        <name>Zn(2+)</name>
        <dbReference type="ChEBI" id="CHEBI:29105"/>
        <label>2</label>
    </ligand>
</feature>
<dbReference type="InterPro" id="IPR011650">
    <property type="entry name" value="Peptidase_M20_dimer"/>
</dbReference>
<dbReference type="Proteomes" id="UP001160148">
    <property type="component" value="Unassembled WGS sequence"/>
</dbReference>
<dbReference type="GO" id="GO:0005737">
    <property type="term" value="C:cytoplasm"/>
    <property type="evidence" value="ECO:0007669"/>
    <property type="project" value="UniProtKB-SubCell"/>
</dbReference>
<dbReference type="GO" id="GO:0006520">
    <property type="term" value="P:amino acid metabolic process"/>
    <property type="evidence" value="ECO:0007669"/>
    <property type="project" value="InterPro"/>
</dbReference>
<keyword evidence="13" id="KW-1185">Reference proteome</keyword>
<evidence type="ECO:0000256" key="2">
    <source>
        <dbReference type="ARBA" id="ARBA00006247"/>
    </source>
</evidence>
<comment type="similarity">
    <text evidence="2">Belongs to the peptidase M20A family.</text>
</comment>
<sequence>MSSKNEEDEAISNFRKYLQIPTVHPNVDYSECVQFLQCQAESLGLPSKIHYMAPKKPVVIITLQGKKPELQSLLLTSHMDVVPVYPEKWTYDPFSAYKDAQGNIYARGAQDMKCVGIQYLETIRRFKNNNLILDRTIHVSFMPGRLVCLYIFDEEIGGTLGMAHFVKTDEFRSLNIGFTLDEGLATIDDVIPLYYGERTIWQFYIRSTGTPGHASLLHDNTAAEKLIFVVNKILGWRTEEKLKLSQGMDIGEVTSVNMTMLDGGCQLNVVPPELSAGFDVRLDIGTDRRAMEDIITGWCHEAGEGIRMELFKANEQTTPTKLDGSNPWWLKFKSECDEMNLKLKPSICPGAGDSRYIRLIGIPALGFSPMMYTPVLLHDHDEYLNENTFLDGINIYYNIIKGLATE</sequence>
<evidence type="ECO:0000259" key="11">
    <source>
        <dbReference type="Pfam" id="PF07687"/>
    </source>
</evidence>